<evidence type="ECO:0000313" key="15">
    <source>
        <dbReference type="EMBL" id="KAF2661460.1"/>
    </source>
</evidence>
<dbReference type="GO" id="GO:0019158">
    <property type="term" value="F:mannokinase activity"/>
    <property type="evidence" value="ECO:0007669"/>
    <property type="project" value="TreeGrafter"/>
</dbReference>
<dbReference type="GO" id="GO:0004340">
    <property type="term" value="F:glucokinase activity"/>
    <property type="evidence" value="ECO:0007669"/>
    <property type="project" value="TreeGrafter"/>
</dbReference>
<keyword evidence="4 12" id="KW-0808">Transferase</keyword>
<dbReference type="InterPro" id="IPR001312">
    <property type="entry name" value="Hexokinase"/>
</dbReference>
<feature type="domain" description="Hexokinase C-terminal" evidence="14">
    <location>
        <begin position="243"/>
        <end position="515"/>
    </location>
</feature>
<keyword evidence="8 12" id="KW-0324">Glycolysis</keyword>
<evidence type="ECO:0000313" key="16">
    <source>
        <dbReference type="Proteomes" id="UP000799324"/>
    </source>
</evidence>
<evidence type="ECO:0000256" key="12">
    <source>
        <dbReference type="RuleBase" id="RU362007"/>
    </source>
</evidence>
<dbReference type="Gene3D" id="1.10.287.1250">
    <property type="match status" value="1"/>
</dbReference>
<dbReference type="Proteomes" id="UP000799324">
    <property type="component" value="Unassembled WGS sequence"/>
</dbReference>
<comment type="catalytic activity">
    <reaction evidence="11">
        <text>D-glucose + ATP = D-glucose 6-phosphate + ADP + H(+)</text>
        <dbReference type="Rhea" id="RHEA:17825"/>
        <dbReference type="ChEBI" id="CHEBI:4167"/>
        <dbReference type="ChEBI" id="CHEBI:15378"/>
        <dbReference type="ChEBI" id="CHEBI:30616"/>
        <dbReference type="ChEBI" id="CHEBI:61548"/>
        <dbReference type="ChEBI" id="CHEBI:456216"/>
        <dbReference type="EC" id="2.7.1.1"/>
    </reaction>
    <physiologicalReaction direction="left-to-right" evidence="11">
        <dbReference type="Rhea" id="RHEA:17826"/>
    </physiologicalReaction>
</comment>
<evidence type="ECO:0000256" key="8">
    <source>
        <dbReference type="ARBA" id="ARBA00023152"/>
    </source>
</evidence>
<evidence type="ECO:0000256" key="6">
    <source>
        <dbReference type="ARBA" id="ARBA00022777"/>
    </source>
</evidence>
<keyword evidence="16" id="KW-1185">Reference proteome</keyword>
<organism evidence="15 16">
    <name type="scientific">Lophiostoma macrostomum CBS 122681</name>
    <dbReference type="NCBI Taxonomy" id="1314788"/>
    <lineage>
        <taxon>Eukaryota</taxon>
        <taxon>Fungi</taxon>
        <taxon>Dikarya</taxon>
        <taxon>Ascomycota</taxon>
        <taxon>Pezizomycotina</taxon>
        <taxon>Dothideomycetes</taxon>
        <taxon>Pleosporomycetidae</taxon>
        <taxon>Pleosporales</taxon>
        <taxon>Lophiostomataceae</taxon>
        <taxon>Lophiostoma</taxon>
    </lineage>
</organism>
<sequence>MPPISSLDLVASDSWRQRSELSSMADLPPDLDSAMSALDQQFWVSTAKLKDIVARFREELKEGLEKEGGNIPMNLSWVLGLSSGREKGRFLAIDLGGTNLRVCLKDGSGHGPNGKHTLTQTKYTLPATLKTSSADHLWTFITDALATFLSDHNLSDKYTTAPSHRLPLGFTFSYPATQHRIDHGILQRWTKGFDIAGVEGEDVTAQFRSHLAAKNLPVDLVCLVNDTVGAMIASAYNDPQTIAGAIFGTGCNAAYMQSLVREPASVPKLELREDEWEALDREGKQTGQETVKMAINCEYGAFDNALRVLPRTEFDDAVDRESPRPGEQAFEKMSAGLYLGEIFRLVLVGLVRRELLFTQNSKSMSKDGGELGKEAEERGLEKLKKPYTIDTGFLSAIEDDESPQFRQTRDLFNKILHLSPSDPEIEFCRRLAELIAVRGARLCACGIAAICLNEGIQQGHVAADGSVANKHPKFKRRWAEALGEILDWGDGNDGPIRLTSAEDGSGVGVAVIAAMTLERAQRGVRIGMGES</sequence>
<comment type="catalytic activity">
    <reaction evidence="9">
        <text>a D-hexose + ATP = a D-hexose 6-phosphate + ADP + H(+)</text>
        <dbReference type="Rhea" id="RHEA:22740"/>
        <dbReference type="ChEBI" id="CHEBI:4194"/>
        <dbReference type="ChEBI" id="CHEBI:15378"/>
        <dbReference type="ChEBI" id="CHEBI:30616"/>
        <dbReference type="ChEBI" id="CHEBI:229467"/>
        <dbReference type="ChEBI" id="CHEBI:456216"/>
        <dbReference type="EC" id="2.7.1.1"/>
    </reaction>
    <physiologicalReaction direction="left-to-right" evidence="9">
        <dbReference type="Rhea" id="RHEA:22741"/>
    </physiologicalReaction>
</comment>
<dbReference type="EMBL" id="MU004293">
    <property type="protein sequence ID" value="KAF2661460.1"/>
    <property type="molecule type" value="Genomic_DNA"/>
</dbReference>
<evidence type="ECO:0000256" key="2">
    <source>
        <dbReference type="ARBA" id="ARBA00005028"/>
    </source>
</evidence>
<evidence type="ECO:0000256" key="7">
    <source>
        <dbReference type="ARBA" id="ARBA00022840"/>
    </source>
</evidence>
<keyword evidence="5 12" id="KW-0547">Nucleotide-binding</keyword>
<proteinExistence type="inferred from homology"/>
<comment type="pathway">
    <text evidence="2">Carbohydrate metabolism; hexose metabolism.</text>
</comment>
<evidence type="ECO:0000256" key="10">
    <source>
        <dbReference type="ARBA" id="ARBA00047905"/>
    </source>
</evidence>
<dbReference type="GO" id="GO:0001678">
    <property type="term" value="P:intracellular glucose homeostasis"/>
    <property type="evidence" value="ECO:0007669"/>
    <property type="project" value="InterPro"/>
</dbReference>
<comment type="similarity">
    <text evidence="3 12">Belongs to the hexokinase family.</text>
</comment>
<dbReference type="GO" id="GO:0005739">
    <property type="term" value="C:mitochondrion"/>
    <property type="evidence" value="ECO:0007669"/>
    <property type="project" value="TreeGrafter"/>
</dbReference>
<dbReference type="GO" id="GO:0005536">
    <property type="term" value="F:D-glucose binding"/>
    <property type="evidence" value="ECO:0007669"/>
    <property type="project" value="InterPro"/>
</dbReference>
<dbReference type="UniPathway" id="UPA00109">
    <property type="reaction ID" value="UER00180"/>
</dbReference>
<evidence type="ECO:0000256" key="3">
    <source>
        <dbReference type="ARBA" id="ARBA00009225"/>
    </source>
</evidence>
<dbReference type="SUPFAM" id="SSF53067">
    <property type="entry name" value="Actin-like ATPase domain"/>
    <property type="match status" value="2"/>
</dbReference>
<dbReference type="GO" id="GO:0006013">
    <property type="term" value="P:mannose metabolic process"/>
    <property type="evidence" value="ECO:0007669"/>
    <property type="project" value="TreeGrafter"/>
</dbReference>
<dbReference type="GO" id="GO:0005829">
    <property type="term" value="C:cytosol"/>
    <property type="evidence" value="ECO:0007669"/>
    <property type="project" value="TreeGrafter"/>
</dbReference>
<dbReference type="Pfam" id="PF00349">
    <property type="entry name" value="Hexokinase_1"/>
    <property type="match status" value="1"/>
</dbReference>
<comment type="pathway">
    <text evidence="1">Carbohydrate degradation; glycolysis; D-glyceraldehyde 3-phosphate and glycerone phosphate from D-glucose: step 1/4.</text>
</comment>
<comment type="catalytic activity">
    <reaction evidence="10">
        <text>D-fructose + ATP = D-fructose 6-phosphate + ADP + H(+)</text>
        <dbReference type="Rhea" id="RHEA:16125"/>
        <dbReference type="ChEBI" id="CHEBI:15378"/>
        <dbReference type="ChEBI" id="CHEBI:30616"/>
        <dbReference type="ChEBI" id="CHEBI:37721"/>
        <dbReference type="ChEBI" id="CHEBI:61527"/>
        <dbReference type="ChEBI" id="CHEBI:456216"/>
        <dbReference type="EC" id="2.7.1.1"/>
    </reaction>
    <physiologicalReaction direction="left-to-right" evidence="10">
        <dbReference type="Rhea" id="RHEA:16126"/>
    </physiologicalReaction>
</comment>
<dbReference type="GO" id="GO:0005524">
    <property type="term" value="F:ATP binding"/>
    <property type="evidence" value="ECO:0007669"/>
    <property type="project" value="UniProtKB-UniRule"/>
</dbReference>
<dbReference type="Pfam" id="PF03727">
    <property type="entry name" value="Hexokinase_2"/>
    <property type="match status" value="1"/>
</dbReference>
<dbReference type="GO" id="GO:0008865">
    <property type="term" value="F:fructokinase activity"/>
    <property type="evidence" value="ECO:0007669"/>
    <property type="project" value="TreeGrafter"/>
</dbReference>
<dbReference type="PANTHER" id="PTHR19443">
    <property type="entry name" value="HEXOKINASE"/>
    <property type="match status" value="1"/>
</dbReference>
<dbReference type="PRINTS" id="PR00475">
    <property type="entry name" value="HEXOKINASE"/>
</dbReference>
<evidence type="ECO:0000256" key="11">
    <source>
        <dbReference type="ARBA" id="ARBA00048160"/>
    </source>
</evidence>
<evidence type="ECO:0000256" key="1">
    <source>
        <dbReference type="ARBA" id="ARBA00004888"/>
    </source>
</evidence>
<accession>A0A6A6TNS4</accession>
<dbReference type="PANTHER" id="PTHR19443:SF16">
    <property type="entry name" value="HEXOKINASE TYPE 1-RELATED"/>
    <property type="match status" value="1"/>
</dbReference>
<dbReference type="AlphaFoldDB" id="A0A6A6TNS4"/>
<name>A0A6A6TNS4_9PLEO</name>
<dbReference type="PROSITE" id="PS00378">
    <property type="entry name" value="HEXOKINASE_1"/>
    <property type="match status" value="1"/>
</dbReference>
<dbReference type="GO" id="GO:0006096">
    <property type="term" value="P:glycolytic process"/>
    <property type="evidence" value="ECO:0007669"/>
    <property type="project" value="UniProtKB-UniPathway"/>
</dbReference>
<dbReference type="InterPro" id="IPR019807">
    <property type="entry name" value="Hexokinase_BS"/>
</dbReference>
<dbReference type="Gene3D" id="3.40.367.20">
    <property type="match status" value="1"/>
</dbReference>
<dbReference type="PROSITE" id="PS51748">
    <property type="entry name" value="HEXOKINASE_2"/>
    <property type="match status" value="1"/>
</dbReference>
<feature type="domain" description="Hexokinase N-terminal" evidence="13">
    <location>
        <begin position="36"/>
        <end position="236"/>
    </location>
</feature>
<evidence type="ECO:0000259" key="13">
    <source>
        <dbReference type="Pfam" id="PF00349"/>
    </source>
</evidence>
<dbReference type="EC" id="2.7.1.-" evidence="12"/>
<gene>
    <name evidence="15" type="ORF">K491DRAFT_587059</name>
</gene>
<evidence type="ECO:0000259" key="14">
    <source>
        <dbReference type="Pfam" id="PF03727"/>
    </source>
</evidence>
<dbReference type="FunFam" id="3.30.420.40:FF:000805">
    <property type="entry name" value="Hexokinase-2"/>
    <property type="match status" value="1"/>
</dbReference>
<reference evidence="15" key="1">
    <citation type="journal article" date="2020" name="Stud. Mycol.">
        <title>101 Dothideomycetes genomes: a test case for predicting lifestyles and emergence of pathogens.</title>
        <authorList>
            <person name="Haridas S."/>
            <person name="Albert R."/>
            <person name="Binder M."/>
            <person name="Bloem J."/>
            <person name="Labutti K."/>
            <person name="Salamov A."/>
            <person name="Andreopoulos B."/>
            <person name="Baker S."/>
            <person name="Barry K."/>
            <person name="Bills G."/>
            <person name="Bluhm B."/>
            <person name="Cannon C."/>
            <person name="Castanera R."/>
            <person name="Culley D."/>
            <person name="Daum C."/>
            <person name="Ezra D."/>
            <person name="Gonzalez J."/>
            <person name="Henrissat B."/>
            <person name="Kuo A."/>
            <person name="Liang C."/>
            <person name="Lipzen A."/>
            <person name="Lutzoni F."/>
            <person name="Magnuson J."/>
            <person name="Mondo S."/>
            <person name="Nolan M."/>
            <person name="Ohm R."/>
            <person name="Pangilinan J."/>
            <person name="Park H.-J."/>
            <person name="Ramirez L."/>
            <person name="Alfaro M."/>
            <person name="Sun H."/>
            <person name="Tritt A."/>
            <person name="Yoshinaga Y."/>
            <person name="Zwiers L.-H."/>
            <person name="Turgeon B."/>
            <person name="Goodwin S."/>
            <person name="Spatafora J."/>
            <person name="Crous P."/>
            <person name="Grigoriev I."/>
        </authorList>
    </citation>
    <scope>NUCLEOTIDE SEQUENCE</scope>
    <source>
        <strain evidence="15">CBS 122681</strain>
    </source>
</reference>
<evidence type="ECO:0000256" key="4">
    <source>
        <dbReference type="ARBA" id="ARBA00022679"/>
    </source>
</evidence>
<dbReference type="OrthoDB" id="419537at2759"/>
<evidence type="ECO:0000256" key="9">
    <source>
        <dbReference type="ARBA" id="ARBA00044613"/>
    </source>
</evidence>
<dbReference type="InterPro" id="IPR022672">
    <property type="entry name" value="Hexokinase_N"/>
</dbReference>
<keyword evidence="6 12" id="KW-0418">Kinase</keyword>
<dbReference type="Gene3D" id="3.30.420.40">
    <property type="match status" value="1"/>
</dbReference>
<dbReference type="InterPro" id="IPR022673">
    <property type="entry name" value="Hexokinase_C"/>
</dbReference>
<dbReference type="InterPro" id="IPR043129">
    <property type="entry name" value="ATPase_NBD"/>
</dbReference>
<protein>
    <recommendedName>
        <fullName evidence="12">Phosphotransferase</fullName>
        <ecNumber evidence="12">2.7.1.-</ecNumber>
    </recommendedName>
</protein>
<keyword evidence="7 12" id="KW-0067">ATP-binding</keyword>
<dbReference type="GO" id="GO:0006006">
    <property type="term" value="P:glucose metabolic process"/>
    <property type="evidence" value="ECO:0007669"/>
    <property type="project" value="TreeGrafter"/>
</dbReference>
<evidence type="ECO:0000256" key="5">
    <source>
        <dbReference type="ARBA" id="ARBA00022741"/>
    </source>
</evidence>